<organism evidence="3 4">
    <name type="scientific">candidate division CPR3 bacterium GW2011_GWF2_35_18</name>
    <dbReference type="NCBI Taxonomy" id="1618350"/>
    <lineage>
        <taxon>Bacteria</taxon>
        <taxon>Bacteria division CPR3</taxon>
    </lineage>
</organism>
<dbReference type="AlphaFoldDB" id="A0A0G0BKK9"/>
<keyword evidence="3" id="KW-0808">Transferase</keyword>
<dbReference type="Pfam" id="PF00483">
    <property type="entry name" value="NTP_transferase"/>
    <property type="match status" value="1"/>
</dbReference>
<feature type="domain" description="MannoseP isomerase/GMP-like beta-helix" evidence="2">
    <location>
        <begin position="299"/>
        <end position="345"/>
    </location>
</feature>
<evidence type="ECO:0000259" key="2">
    <source>
        <dbReference type="Pfam" id="PF22640"/>
    </source>
</evidence>
<accession>A0A0G0BKK9</accession>
<dbReference type="PANTHER" id="PTHR46390:SF1">
    <property type="entry name" value="MANNOSE-1-PHOSPHATE GUANYLYLTRANSFERASE"/>
    <property type="match status" value="1"/>
</dbReference>
<proteinExistence type="predicted"/>
<dbReference type="GO" id="GO:0009298">
    <property type="term" value="P:GDP-mannose biosynthetic process"/>
    <property type="evidence" value="ECO:0007669"/>
    <property type="project" value="TreeGrafter"/>
</dbReference>
<evidence type="ECO:0000313" key="4">
    <source>
        <dbReference type="Proteomes" id="UP000034581"/>
    </source>
</evidence>
<dbReference type="PANTHER" id="PTHR46390">
    <property type="entry name" value="MANNOSE-1-PHOSPHATE GUANYLYLTRANSFERASE"/>
    <property type="match status" value="1"/>
</dbReference>
<name>A0A0G0BKK9_UNCC3</name>
<dbReference type="InterPro" id="IPR051161">
    <property type="entry name" value="Mannose-6P_isomerase_type2"/>
</dbReference>
<dbReference type="InterPro" id="IPR054566">
    <property type="entry name" value="ManC/GMP-like_b-helix"/>
</dbReference>
<dbReference type="SUPFAM" id="SSF53448">
    <property type="entry name" value="Nucleotide-diphospho-sugar transferases"/>
    <property type="match status" value="1"/>
</dbReference>
<keyword evidence="3" id="KW-0548">Nucleotidyltransferase</keyword>
<reference evidence="3 4" key="1">
    <citation type="journal article" date="2015" name="Nature">
        <title>rRNA introns, odd ribosomes, and small enigmatic genomes across a large radiation of phyla.</title>
        <authorList>
            <person name="Brown C.T."/>
            <person name="Hug L.A."/>
            <person name="Thomas B.C."/>
            <person name="Sharon I."/>
            <person name="Castelle C.J."/>
            <person name="Singh A."/>
            <person name="Wilkins M.J."/>
            <person name="Williams K.H."/>
            <person name="Banfield J.F."/>
        </authorList>
    </citation>
    <scope>NUCLEOTIDE SEQUENCE [LARGE SCALE GENOMIC DNA]</scope>
</reference>
<protein>
    <submittedName>
        <fullName evidence="3">Mannose-1-phosphate guanylyltransferase (GDP)</fullName>
    </submittedName>
</protein>
<comment type="caution">
    <text evidence="3">The sequence shown here is derived from an EMBL/GenBank/DDBJ whole genome shotgun (WGS) entry which is preliminary data.</text>
</comment>
<dbReference type="EMBL" id="LBQB01000002">
    <property type="protein sequence ID" value="KKP69978.1"/>
    <property type="molecule type" value="Genomic_DNA"/>
</dbReference>
<dbReference type="Gene3D" id="3.90.550.10">
    <property type="entry name" value="Spore Coat Polysaccharide Biosynthesis Protein SpsA, Chain A"/>
    <property type="match status" value="1"/>
</dbReference>
<dbReference type="InterPro" id="IPR005835">
    <property type="entry name" value="NTP_transferase_dom"/>
</dbReference>
<dbReference type="Proteomes" id="UP000034581">
    <property type="component" value="Unassembled WGS sequence"/>
</dbReference>
<evidence type="ECO:0000313" key="3">
    <source>
        <dbReference type="EMBL" id="KKP69978.1"/>
    </source>
</evidence>
<dbReference type="SUPFAM" id="SSF159283">
    <property type="entry name" value="Guanosine diphospho-D-mannose pyrophosphorylase/mannose-6-phosphate isomerase linker domain"/>
    <property type="match status" value="1"/>
</dbReference>
<feature type="domain" description="Nucleotidyl transferase" evidence="1">
    <location>
        <begin position="3"/>
        <end position="282"/>
    </location>
</feature>
<dbReference type="Pfam" id="PF22640">
    <property type="entry name" value="ManC_GMP_beta-helix"/>
    <property type="match status" value="1"/>
</dbReference>
<evidence type="ECO:0000259" key="1">
    <source>
        <dbReference type="Pfam" id="PF00483"/>
    </source>
</evidence>
<sequence>MKIIIFAGGTGTRLWPLSRKNSPKQFGQIFNGKSTLQLAVERVEKDFDTENVYISTQESYVSMVKQQLPQIPSSNIVAEPEKRDVAAAIGYNFMRLQKLGYIGPVAILWADHTMINVNEFVKALKLGKKLVTKNPKQLVFIGENPRFPNHNLGWIHVGEKVYDGVHKFLEWHYRPPLEKCKKMFKDGNWFWNPGYFIVDLNTTIKLYEKFQPDMYKKLSIIRADMGTLDEVKTLKKIYPEIEAISFDDAIIKNVPAQQAVVITVNMNWADPGTLYALKESLVKDKNSNYEKGLTYAYETTDSIIINEDENKIVTTIGLDGFVIVNTKDALVVVHRDQVPKVKDVVGYFKKDGKLKQFI</sequence>
<dbReference type="GO" id="GO:0004475">
    <property type="term" value="F:mannose-1-phosphate guanylyltransferase (GTP) activity"/>
    <property type="evidence" value="ECO:0007669"/>
    <property type="project" value="TreeGrafter"/>
</dbReference>
<dbReference type="STRING" id="1618350.UR67_C0002G0098"/>
<dbReference type="InterPro" id="IPR029044">
    <property type="entry name" value="Nucleotide-diphossugar_trans"/>
</dbReference>
<gene>
    <name evidence="3" type="ORF">UR67_C0002G0098</name>
</gene>